<feature type="region of interest" description="Disordered" evidence="1">
    <location>
        <begin position="61"/>
        <end position="82"/>
    </location>
</feature>
<reference evidence="2" key="1">
    <citation type="submission" date="2013-10" db="EMBL/GenBank/DDBJ databases">
        <title>Genomic analysis of the causative agents of coccidiosis in chickens.</title>
        <authorList>
            <person name="Reid A.J."/>
            <person name="Blake D."/>
            <person name="Billington K."/>
            <person name="Browne H."/>
            <person name="Dunn M."/>
            <person name="Hung S."/>
            <person name="Kawahara F."/>
            <person name="Miranda-Saavedra D."/>
            <person name="Mourier T."/>
            <person name="Nagra H."/>
            <person name="Otto T.D."/>
            <person name="Rawlings N."/>
            <person name="Sanchez A."/>
            <person name="Sanders M."/>
            <person name="Subramaniam C."/>
            <person name="Tay Y."/>
            <person name="Dear P."/>
            <person name="Doerig C."/>
            <person name="Gruber A."/>
            <person name="Parkinson J."/>
            <person name="Shirley M."/>
            <person name="Wan K.L."/>
            <person name="Berriman M."/>
            <person name="Tomley F."/>
            <person name="Pain A."/>
        </authorList>
    </citation>
    <scope>NUCLEOTIDE SEQUENCE</scope>
    <source>
        <strain evidence="2">Houghton</strain>
    </source>
</reference>
<sequence length="412" mass="45724">KRSAPDQFMRRAEAVNHIKPIREEKAKEKEEETLEGIFDLAAKLKEKKKAAAEPLELQVMQLPEIEEEAATESEEEEEEDRGVYHKDVVTAPQQTNVTQPIAHPVAIEGKTEKETLKETPLEGALKEITMEETAAEQTLKEITLKETLKEITFKETPQETALEDTPKEIARECAVGDTLHFRDDSPYQREFPVNRIEWVESLSVGETTLFSIAPLAEGLSDTPLTIPPDLLGKYICVKAHRRVEDQLARTQFGAAEDGAYDQHVGGPRNIRTEPPKVYVPVVSTCIAGPVLLAEETALLILKALARGGFSCAVKLRDVLDSADRAVPLEQDPVKAAKAKHKIPATLIVDGSVLELRYLKEFITTDKDGCIRPSHIKEPTNADFATIERTLDLVSVRPSTGPKTLVVALEFKE</sequence>
<name>U6GXF5_EIMAC</name>
<evidence type="ECO:0000313" key="2">
    <source>
        <dbReference type="EMBL" id="CDI83214.1"/>
    </source>
</evidence>
<organism evidence="2 3">
    <name type="scientific">Eimeria acervulina</name>
    <name type="common">Coccidian parasite</name>
    <dbReference type="NCBI Taxonomy" id="5801"/>
    <lineage>
        <taxon>Eukaryota</taxon>
        <taxon>Sar</taxon>
        <taxon>Alveolata</taxon>
        <taxon>Apicomplexa</taxon>
        <taxon>Conoidasida</taxon>
        <taxon>Coccidia</taxon>
        <taxon>Eucoccidiorida</taxon>
        <taxon>Eimeriorina</taxon>
        <taxon>Eimeriidae</taxon>
        <taxon>Eimeria</taxon>
    </lineage>
</organism>
<dbReference type="EMBL" id="HG673380">
    <property type="protein sequence ID" value="CDI83214.1"/>
    <property type="molecule type" value="Genomic_DNA"/>
</dbReference>
<dbReference type="VEuPathDB" id="ToxoDB:EAH_00034370"/>
<gene>
    <name evidence="2" type="ORF">EAH_00034370</name>
</gene>
<keyword evidence="3" id="KW-1185">Reference proteome</keyword>
<dbReference type="OrthoDB" id="338345at2759"/>
<dbReference type="AlphaFoldDB" id="U6GXF5"/>
<evidence type="ECO:0000313" key="3">
    <source>
        <dbReference type="Proteomes" id="UP000018050"/>
    </source>
</evidence>
<dbReference type="GeneID" id="25271507"/>
<dbReference type="Proteomes" id="UP000018050">
    <property type="component" value="Unassembled WGS sequence"/>
</dbReference>
<reference evidence="2" key="2">
    <citation type="submission" date="2013-10" db="EMBL/GenBank/DDBJ databases">
        <authorList>
            <person name="Aslett M."/>
        </authorList>
    </citation>
    <scope>NUCLEOTIDE SEQUENCE</scope>
    <source>
        <strain evidence="2">Houghton</strain>
    </source>
</reference>
<accession>U6GXF5</accession>
<dbReference type="RefSeq" id="XP_013247634.1">
    <property type="nucleotide sequence ID" value="XM_013392180.1"/>
</dbReference>
<feature type="non-terminal residue" evidence="2">
    <location>
        <position position="1"/>
    </location>
</feature>
<feature type="compositionally biased region" description="Acidic residues" evidence="1">
    <location>
        <begin position="64"/>
        <end position="80"/>
    </location>
</feature>
<evidence type="ECO:0000256" key="1">
    <source>
        <dbReference type="SAM" id="MobiDB-lite"/>
    </source>
</evidence>
<protein>
    <submittedName>
        <fullName evidence="2">Uncharacterized protein</fullName>
    </submittedName>
</protein>
<proteinExistence type="predicted"/>